<dbReference type="PROSITE" id="PS50887">
    <property type="entry name" value="GGDEF"/>
    <property type="match status" value="1"/>
</dbReference>
<evidence type="ECO:0000313" key="3">
    <source>
        <dbReference type="EMBL" id="TLQ04747.1"/>
    </source>
</evidence>
<dbReference type="Gene3D" id="3.30.70.270">
    <property type="match status" value="1"/>
</dbReference>
<dbReference type="GO" id="GO:0043709">
    <property type="term" value="P:cell adhesion involved in single-species biofilm formation"/>
    <property type="evidence" value="ECO:0007669"/>
    <property type="project" value="TreeGrafter"/>
</dbReference>
<feature type="transmembrane region" description="Helical" evidence="1">
    <location>
        <begin position="191"/>
        <end position="210"/>
    </location>
</feature>
<dbReference type="PANTHER" id="PTHR45138">
    <property type="entry name" value="REGULATORY COMPONENTS OF SENSORY TRANSDUCTION SYSTEM"/>
    <property type="match status" value="1"/>
</dbReference>
<dbReference type="GO" id="GO:0005886">
    <property type="term" value="C:plasma membrane"/>
    <property type="evidence" value="ECO:0007669"/>
    <property type="project" value="TreeGrafter"/>
</dbReference>
<keyword evidence="1" id="KW-0812">Transmembrane</keyword>
<evidence type="ECO:0000259" key="2">
    <source>
        <dbReference type="PROSITE" id="PS50887"/>
    </source>
</evidence>
<name>A0A5R9BVU5_9LACO</name>
<evidence type="ECO:0000256" key="1">
    <source>
        <dbReference type="SAM" id="Phobius"/>
    </source>
</evidence>
<dbReference type="FunFam" id="3.30.70.270:FF:000001">
    <property type="entry name" value="Diguanylate cyclase domain protein"/>
    <property type="match status" value="1"/>
</dbReference>
<feature type="domain" description="GGDEF" evidence="2">
    <location>
        <begin position="263"/>
        <end position="399"/>
    </location>
</feature>
<evidence type="ECO:0000313" key="4">
    <source>
        <dbReference type="Proteomes" id="UP000305541"/>
    </source>
</evidence>
<sequence>MPVKFTLTVLQQWIVDYFSLNTLAIVLITFGIITFVLTASYYLSFKSAESKSASIKRTGEILIAVIIITGLELIKKLLPLIPNSGISDIYRANSAIVLLLIVLFSARQRSVNIVNYVAPPLLLLLEIYPVRSLKVSFLFTIINLAFVGFIYFIRHHKATIINKYSYYLLVQIVFGLVWWINIWGIYTFDLYKIPLMVIELVGYMLIIRSYQVTITKFARNYEYMSDEINIDPLTQVRNRLSFNNVAAKLFKRYSNTGFSLDATPISMAMLDIDHFKKFNDTYGHVAGDEVLKHVASNFKNELLKFDSTSQVFRFGGEEFIIIFRGSNSEQAAQILKQIQRSTAENPLRLDGKSLPVTVSAGVSQLKPGDQDFDDFFERVDRYMYKSKNTGNNYLTVENKVSKVDL</sequence>
<keyword evidence="1" id="KW-1133">Transmembrane helix</keyword>
<accession>A0A5R9BVU5</accession>
<dbReference type="PANTHER" id="PTHR45138:SF9">
    <property type="entry name" value="DIGUANYLATE CYCLASE DGCM-RELATED"/>
    <property type="match status" value="1"/>
</dbReference>
<organism evidence="3 4">
    <name type="scientific">Pediococcus stilesii</name>
    <dbReference type="NCBI Taxonomy" id="331679"/>
    <lineage>
        <taxon>Bacteria</taxon>
        <taxon>Bacillati</taxon>
        <taxon>Bacillota</taxon>
        <taxon>Bacilli</taxon>
        <taxon>Lactobacillales</taxon>
        <taxon>Lactobacillaceae</taxon>
        <taxon>Pediococcus</taxon>
    </lineage>
</organism>
<comment type="caution">
    <text evidence="3">The sequence shown here is derived from an EMBL/GenBank/DDBJ whole genome shotgun (WGS) entry which is preliminary data.</text>
</comment>
<dbReference type="GO" id="GO:0052621">
    <property type="term" value="F:diguanylate cyclase activity"/>
    <property type="evidence" value="ECO:0007669"/>
    <property type="project" value="TreeGrafter"/>
</dbReference>
<dbReference type="CDD" id="cd01949">
    <property type="entry name" value="GGDEF"/>
    <property type="match status" value="1"/>
</dbReference>
<feature type="transmembrane region" description="Helical" evidence="1">
    <location>
        <begin position="136"/>
        <end position="153"/>
    </location>
</feature>
<dbReference type="InterPro" id="IPR029787">
    <property type="entry name" value="Nucleotide_cyclase"/>
</dbReference>
<dbReference type="AlphaFoldDB" id="A0A5R9BVU5"/>
<protein>
    <submittedName>
        <fullName evidence="3">GGDEF domain-containing protein</fullName>
    </submittedName>
</protein>
<feature type="transmembrane region" description="Helical" evidence="1">
    <location>
        <begin position="55"/>
        <end position="74"/>
    </location>
</feature>
<gene>
    <name evidence="3" type="ORF">FEZ51_03670</name>
</gene>
<dbReference type="GO" id="GO:1902201">
    <property type="term" value="P:negative regulation of bacterial-type flagellum-dependent cell motility"/>
    <property type="evidence" value="ECO:0007669"/>
    <property type="project" value="TreeGrafter"/>
</dbReference>
<keyword evidence="1" id="KW-0472">Membrane</keyword>
<feature type="transmembrane region" description="Helical" evidence="1">
    <location>
        <begin position="165"/>
        <end position="185"/>
    </location>
</feature>
<dbReference type="RefSeq" id="WP_138474050.1">
    <property type="nucleotide sequence ID" value="NZ_VBTH01000005.1"/>
</dbReference>
<dbReference type="SUPFAM" id="SSF55073">
    <property type="entry name" value="Nucleotide cyclase"/>
    <property type="match status" value="1"/>
</dbReference>
<dbReference type="Proteomes" id="UP000305541">
    <property type="component" value="Unassembled WGS sequence"/>
</dbReference>
<feature type="transmembrane region" description="Helical" evidence="1">
    <location>
        <begin position="89"/>
        <end position="106"/>
    </location>
</feature>
<dbReference type="InterPro" id="IPR050469">
    <property type="entry name" value="Diguanylate_Cyclase"/>
</dbReference>
<reference evidence="3 4" key="1">
    <citation type="submission" date="2019-05" db="EMBL/GenBank/DDBJ databases">
        <title>The metagenome of a microbial culture collection derived from dairy environment covers the genomic content of the human microbiome.</title>
        <authorList>
            <person name="Roder T."/>
            <person name="Wuthrich D."/>
            <person name="Sattari Z."/>
            <person name="Von Ah U."/>
            <person name="Bar C."/>
            <person name="Ronchi F."/>
            <person name="Macpherson A.J."/>
            <person name="Ganal-Vonarburg S.C."/>
            <person name="Bruggmann R."/>
            <person name="Vergeres G."/>
        </authorList>
    </citation>
    <scope>NUCLEOTIDE SEQUENCE [LARGE SCALE GENOMIC DNA]</scope>
    <source>
        <strain evidence="3 4">FAM 18815</strain>
    </source>
</reference>
<dbReference type="EMBL" id="VBTH01000005">
    <property type="protein sequence ID" value="TLQ04747.1"/>
    <property type="molecule type" value="Genomic_DNA"/>
</dbReference>
<feature type="transmembrane region" description="Helical" evidence="1">
    <location>
        <begin position="113"/>
        <end position="130"/>
    </location>
</feature>
<dbReference type="SMART" id="SM00267">
    <property type="entry name" value="GGDEF"/>
    <property type="match status" value="1"/>
</dbReference>
<feature type="transmembrane region" description="Helical" evidence="1">
    <location>
        <begin position="20"/>
        <end position="43"/>
    </location>
</feature>
<dbReference type="InterPro" id="IPR043128">
    <property type="entry name" value="Rev_trsase/Diguanyl_cyclase"/>
</dbReference>
<proteinExistence type="predicted"/>
<dbReference type="OrthoDB" id="9759607at2"/>
<dbReference type="InterPro" id="IPR000160">
    <property type="entry name" value="GGDEF_dom"/>
</dbReference>
<dbReference type="NCBIfam" id="TIGR00254">
    <property type="entry name" value="GGDEF"/>
    <property type="match status" value="1"/>
</dbReference>
<dbReference type="Pfam" id="PF00990">
    <property type="entry name" value="GGDEF"/>
    <property type="match status" value="1"/>
</dbReference>